<dbReference type="EMBL" id="CAUJNA010000091">
    <property type="protein sequence ID" value="CAJ1371639.1"/>
    <property type="molecule type" value="Genomic_DNA"/>
</dbReference>
<name>A0AA36MGZ7_9DINO</name>
<feature type="compositionally biased region" description="Basic and acidic residues" evidence="1">
    <location>
        <begin position="102"/>
        <end position="111"/>
    </location>
</feature>
<protein>
    <submittedName>
        <fullName evidence="2">Uncharacterized protein</fullName>
    </submittedName>
</protein>
<evidence type="ECO:0000313" key="2">
    <source>
        <dbReference type="EMBL" id="CAJ1371639.1"/>
    </source>
</evidence>
<dbReference type="AlphaFoldDB" id="A0AA36MGZ7"/>
<proteinExistence type="predicted"/>
<feature type="region of interest" description="Disordered" evidence="1">
    <location>
        <begin position="102"/>
        <end position="127"/>
    </location>
</feature>
<gene>
    <name evidence="2" type="ORF">EVOR1521_LOCUS1912</name>
</gene>
<evidence type="ECO:0000256" key="1">
    <source>
        <dbReference type="SAM" id="MobiDB-lite"/>
    </source>
</evidence>
<sequence length="127" mass="13283">MRAAIILGDMTIHCEPGTDEGRVCAVDVTGLIAVLSLITRFFALAANSCINIVGDADRGADCVGLAAGIPAAVMAMTSSGMNLQAACDKAFQDWDPYNWPRNEKQIGKGSEELSVPAEDGNTIIAEP</sequence>
<comment type="caution">
    <text evidence="2">The sequence shown here is derived from an EMBL/GenBank/DDBJ whole genome shotgun (WGS) entry which is preliminary data.</text>
</comment>
<reference evidence="2" key="1">
    <citation type="submission" date="2023-08" db="EMBL/GenBank/DDBJ databases">
        <authorList>
            <person name="Chen Y."/>
            <person name="Shah S."/>
            <person name="Dougan E. K."/>
            <person name="Thang M."/>
            <person name="Chan C."/>
        </authorList>
    </citation>
    <scope>NUCLEOTIDE SEQUENCE</scope>
</reference>
<organism evidence="2 3">
    <name type="scientific">Effrenium voratum</name>
    <dbReference type="NCBI Taxonomy" id="2562239"/>
    <lineage>
        <taxon>Eukaryota</taxon>
        <taxon>Sar</taxon>
        <taxon>Alveolata</taxon>
        <taxon>Dinophyceae</taxon>
        <taxon>Suessiales</taxon>
        <taxon>Symbiodiniaceae</taxon>
        <taxon>Effrenium</taxon>
    </lineage>
</organism>
<keyword evidence="3" id="KW-1185">Reference proteome</keyword>
<accession>A0AA36MGZ7</accession>
<dbReference type="Proteomes" id="UP001178507">
    <property type="component" value="Unassembled WGS sequence"/>
</dbReference>
<evidence type="ECO:0000313" key="3">
    <source>
        <dbReference type="Proteomes" id="UP001178507"/>
    </source>
</evidence>